<organism evidence="1 2">
    <name type="scientific">Cronobacter sakazakii</name>
    <name type="common">Enterobacter sakazakii</name>
    <dbReference type="NCBI Taxonomy" id="28141"/>
    <lineage>
        <taxon>Bacteria</taxon>
        <taxon>Pseudomonadati</taxon>
        <taxon>Pseudomonadota</taxon>
        <taxon>Gammaproteobacteria</taxon>
        <taxon>Enterobacterales</taxon>
        <taxon>Enterobacteriaceae</taxon>
        <taxon>Cronobacter</taxon>
    </lineage>
</organism>
<sequence>MNRTQFDGESGSPKAKTRLVGGFFKLVVPGPDKNAGSVFAQRIALPAGRVAGMRRVNRTQFDEESGSPKAKTRLMGGFFKLVVPGPDKNAGSVFAQRIALPAGRVAGMRRVNRTQFDGESGSPKAKTRLVDGFSKLVVPGLGIEPRIHCHDNEMTE</sequence>
<accession>A0A853HDA9</accession>
<gene>
    <name evidence="1" type="ORF">HRR37_04280</name>
</gene>
<dbReference type="EMBL" id="JABTXY010000012">
    <property type="protein sequence ID" value="NYV41623.1"/>
    <property type="molecule type" value="Genomic_DNA"/>
</dbReference>
<comment type="caution">
    <text evidence="1">The sequence shown here is derived from an EMBL/GenBank/DDBJ whole genome shotgun (WGS) entry which is preliminary data.</text>
</comment>
<dbReference type="Proteomes" id="UP000548673">
    <property type="component" value="Unassembled WGS sequence"/>
</dbReference>
<evidence type="ECO:0000313" key="1">
    <source>
        <dbReference type="EMBL" id="NYV41623.1"/>
    </source>
</evidence>
<evidence type="ECO:0000313" key="2">
    <source>
        <dbReference type="Proteomes" id="UP000548673"/>
    </source>
</evidence>
<dbReference type="RefSeq" id="WP_180208594.1">
    <property type="nucleotide sequence ID" value="NZ_JABTXY010000012.1"/>
</dbReference>
<proteinExistence type="predicted"/>
<name>A0A853HDA9_CROSK</name>
<dbReference type="AlphaFoldDB" id="A0A853HDA9"/>
<reference evidence="1 2" key="1">
    <citation type="submission" date="2020-05" db="EMBL/GenBank/DDBJ databases">
        <title>The draft genome of Cronobacter sakazakii strain 145005.</title>
        <authorList>
            <person name="Yang J."/>
            <person name="Liu L."/>
            <person name="Feng Y."/>
            <person name="Zong Z."/>
        </authorList>
    </citation>
    <scope>NUCLEOTIDE SEQUENCE [LARGE SCALE GENOMIC DNA]</scope>
    <source>
        <strain evidence="1 2">145005</strain>
    </source>
</reference>
<protein>
    <submittedName>
        <fullName evidence="1">Uncharacterized protein</fullName>
    </submittedName>
</protein>